<comment type="pathway">
    <text evidence="1">Lipid metabolism.</text>
</comment>
<keyword evidence="5" id="KW-0012">Acyltransferase</keyword>
<dbReference type="Proteomes" id="UP000273643">
    <property type="component" value="Unassembled WGS sequence"/>
</dbReference>
<evidence type="ECO:0000256" key="8">
    <source>
        <dbReference type="ARBA" id="ARBA00039866"/>
    </source>
</evidence>
<evidence type="ECO:0000256" key="4">
    <source>
        <dbReference type="ARBA" id="ARBA00023098"/>
    </source>
</evidence>
<dbReference type="InterPro" id="IPR002123">
    <property type="entry name" value="Plipid/glycerol_acylTrfase"/>
</dbReference>
<evidence type="ECO:0000256" key="1">
    <source>
        <dbReference type="ARBA" id="ARBA00005189"/>
    </source>
</evidence>
<dbReference type="GO" id="GO:0043810">
    <property type="term" value="F:ornithine-acyl [acyl carrier protein] N-acyltransferase activity"/>
    <property type="evidence" value="ECO:0007669"/>
    <property type="project" value="UniProtKB-EC"/>
</dbReference>
<comment type="function">
    <text evidence="9">Catalyzes the first step in the biosynthesis of ornithine lipids, which are phosphorus-free membrane lipids. Catalyzes the 3-hydroxyacyl-acyl carrier protein-dependent acylation of ornithine to form lyso-ornithine lipid (LOL).</text>
</comment>
<dbReference type="OrthoDB" id="1113830at2"/>
<dbReference type="SMART" id="SM00563">
    <property type="entry name" value="PlsC"/>
    <property type="match status" value="1"/>
</dbReference>
<evidence type="ECO:0000313" key="12">
    <source>
        <dbReference type="EMBL" id="ROQ21301.1"/>
    </source>
</evidence>
<protein>
    <recommendedName>
        <fullName evidence="8">L-ornithine N(alpha)-acyltransferase</fullName>
        <ecNumber evidence="7">2.3.2.30</ecNumber>
    </recommendedName>
</protein>
<evidence type="ECO:0000256" key="7">
    <source>
        <dbReference type="ARBA" id="ARBA00039058"/>
    </source>
</evidence>
<evidence type="ECO:0000256" key="3">
    <source>
        <dbReference type="ARBA" id="ARBA00022679"/>
    </source>
</evidence>
<comment type="similarity">
    <text evidence="6">Belongs to the acetyltransferase family. OlsB subfamily.</text>
</comment>
<dbReference type="InterPro" id="IPR016181">
    <property type="entry name" value="Acyl_CoA_acyltransferase"/>
</dbReference>
<dbReference type="GO" id="GO:0006629">
    <property type="term" value="P:lipid metabolic process"/>
    <property type="evidence" value="ECO:0007669"/>
    <property type="project" value="UniProtKB-KW"/>
</dbReference>
<dbReference type="PANTHER" id="PTHR37323">
    <property type="entry name" value="GCN5-RELATED N-ACETYLTRANSFERASE"/>
    <property type="match status" value="1"/>
</dbReference>
<dbReference type="EMBL" id="RJUK01000001">
    <property type="protein sequence ID" value="ROQ21301.1"/>
    <property type="molecule type" value="Genomic_DNA"/>
</dbReference>
<evidence type="ECO:0000256" key="6">
    <source>
        <dbReference type="ARBA" id="ARBA00038095"/>
    </source>
</evidence>
<dbReference type="InterPro" id="IPR052351">
    <property type="entry name" value="Ornithine_N-alpha-AT"/>
</dbReference>
<comment type="caution">
    <text evidence="12">The sequence shown here is derived from an EMBL/GenBank/DDBJ whole genome shotgun (WGS) entry which is preliminary data.</text>
</comment>
<evidence type="ECO:0000313" key="13">
    <source>
        <dbReference type="Proteomes" id="UP000273643"/>
    </source>
</evidence>
<comment type="catalytic activity">
    <reaction evidence="10">
        <text>a (3R)-hydroxyacyl-[ACP] + L-ornithine = a lyso-ornithine lipid + holo-[ACP] + H(+)</text>
        <dbReference type="Rhea" id="RHEA:20633"/>
        <dbReference type="Rhea" id="RHEA-COMP:9685"/>
        <dbReference type="Rhea" id="RHEA-COMP:9945"/>
        <dbReference type="ChEBI" id="CHEBI:15378"/>
        <dbReference type="ChEBI" id="CHEBI:46911"/>
        <dbReference type="ChEBI" id="CHEBI:64479"/>
        <dbReference type="ChEBI" id="CHEBI:78827"/>
        <dbReference type="ChEBI" id="CHEBI:138482"/>
        <dbReference type="EC" id="2.3.2.30"/>
    </reaction>
    <physiologicalReaction direction="left-to-right" evidence="10">
        <dbReference type="Rhea" id="RHEA:20634"/>
    </physiologicalReaction>
</comment>
<evidence type="ECO:0000256" key="5">
    <source>
        <dbReference type="ARBA" id="ARBA00023315"/>
    </source>
</evidence>
<keyword evidence="13" id="KW-1185">Reference proteome</keyword>
<evidence type="ECO:0000256" key="2">
    <source>
        <dbReference type="ARBA" id="ARBA00022516"/>
    </source>
</evidence>
<dbReference type="RefSeq" id="WP_123638314.1">
    <property type="nucleotide sequence ID" value="NZ_RJUK01000001.1"/>
</dbReference>
<keyword evidence="3" id="KW-0808">Transferase</keyword>
<dbReference type="EC" id="2.3.2.30" evidence="7"/>
<evidence type="ECO:0000256" key="9">
    <source>
        <dbReference type="ARBA" id="ARBA00045724"/>
    </source>
</evidence>
<feature type="domain" description="Phospholipid/glycerol acyltransferase" evidence="11">
    <location>
        <begin position="82"/>
        <end position="199"/>
    </location>
</feature>
<evidence type="ECO:0000256" key="10">
    <source>
        <dbReference type="ARBA" id="ARBA00047785"/>
    </source>
</evidence>
<dbReference type="Pfam" id="PF13444">
    <property type="entry name" value="Acetyltransf_5"/>
    <property type="match status" value="1"/>
</dbReference>
<evidence type="ECO:0000259" key="11">
    <source>
        <dbReference type="SMART" id="SM00563"/>
    </source>
</evidence>
<dbReference type="AlphaFoldDB" id="A0A3N1P147"/>
<dbReference type="Pfam" id="PF19576">
    <property type="entry name" value="Acyltransf_2"/>
    <property type="match status" value="1"/>
</dbReference>
<dbReference type="SUPFAM" id="SSF69593">
    <property type="entry name" value="Glycerol-3-phosphate (1)-acyltransferase"/>
    <property type="match status" value="1"/>
</dbReference>
<name>A0A3N1P147_9GAMM</name>
<accession>A0A3N1P147</accession>
<organism evidence="12 13">
    <name type="scientific">Marinimicrobium koreense</name>
    <dbReference type="NCBI Taxonomy" id="306545"/>
    <lineage>
        <taxon>Bacteria</taxon>
        <taxon>Pseudomonadati</taxon>
        <taxon>Pseudomonadota</taxon>
        <taxon>Gammaproteobacteria</taxon>
        <taxon>Cellvibrionales</taxon>
        <taxon>Cellvibrionaceae</taxon>
        <taxon>Marinimicrobium</taxon>
    </lineage>
</organism>
<keyword evidence="4" id="KW-0443">Lipid metabolism</keyword>
<proteinExistence type="inferred from homology"/>
<gene>
    <name evidence="12" type="ORF">EDC38_1924</name>
</gene>
<keyword evidence="2" id="KW-0444">Lipid biosynthesis</keyword>
<sequence>MLNIEESLNHKFPRFARSAPMLRKPTLGLLRKLVHERAINQFLEEHRGARGLDFIERIFDYFNFTYSVPQREQNNIPAQGRVVIIANHPIGSLDGLALIHLVSRVRPDVKIVANDLLSAFEPLRELLLPLDNMTGGAYRQSYKRIRQALEQDQAVIIFPAGEVSRARPTGIRDGAWRSGFLHFARKSDAPLLPVHIQAKNSWLFYSASAVFKPLATALLAHEMFNKRSAEIRFRVGEPIPAHALEAKNLADKPLIQRLKKHLYKLGRGKKTLFVTEKTIAHPEHPLQLQQELSSAEKLGHTRDGQTIVLCQWDQHPTVMRELGRLREIAFRKVGEGTGRRRDLDRHDQSYQHLVLWDPNRLAIAGAYRIGVTGELMAKAGLEGLYTAELFHLRPALRPYLEQALELGRSFVNPDYWGKASLDYLWQGLGAYLRHHPNIRYLIGPVSLSADYPKPLRDALVAYHQRYYAMPAALASARHPHLIDPQSRMALNRLFVPMDRDAAYEHLNTSFKTAGHPLPVLFKHYPALFEEGGYHLLAFSVDSDFGECLDGLFLADLSKMKANKRKRYLGSD</sequence>
<dbReference type="PANTHER" id="PTHR37323:SF1">
    <property type="entry name" value="L-ORNITHINE N(ALPHA)-ACYLTRANSFERASE"/>
    <property type="match status" value="1"/>
</dbReference>
<reference evidence="12 13" key="1">
    <citation type="submission" date="2018-11" db="EMBL/GenBank/DDBJ databases">
        <title>Genomic Encyclopedia of Type Strains, Phase IV (KMG-IV): sequencing the most valuable type-strain genomes for metagenomic binning, comparative biology and taxonomic classification.</title>
        <authorList>
            <person name="Goeker M."/>
        </authorList>
    </citation>
    <scope>NUCLEOTIDE SEQUENCE [LARGE SCALE GENOMIC DNA]</scope>
    <source>
        <strain evidence="12 13">DSM 16974</strain>
    </source>
</reference>
<dbReference type="SUPFAM" id="SSF55729">
    <property type="entry name" value="Acyl-CoA N-acyltransferases (Nat)"/>
    <property type="match status" value="1"/>
</dbReference>
<dbReference type="InterPro" id="IPR045746">
    <property type="entry name" value="ACT14924-like_Acyltransf_dom"/>
</dbReference>